<proteinExistence type="predicted"/>
<keyword evidence="3" id="KW-1185">Reference proteome</keyword>
<dbReference type="AlphaFoldDB" id="A0A395NL71"/>
<reference evidence="2 3" key="1">
    <citation type="journal article" date="2018" name="PLoS Pathog.">
        <title>Evolution of structural diversity of trichothecenes, a family of toxins produced by plant pathogenic and entomopathogenic fungi.</title>
        <authorList>
            <person name="Proctor R.H."/>
            <person name="McCormick S.P."/>
            <person name="Kim H.S."/>
            <person name="Cardoza R.E."/>
            <person name="Stanley A.M."/>
            <person name="Lindo L."/>
            <person name="Kelly A."/>
            <person name="Brown D.W."/>
            <person name="Lee T."/>
            <person name="Vaughan M.M."/>
            <person name="Alexander N.J."/>
            <person name="Busman M."/>
            <person name="Gutierrez S."/>
        </authorList>
    </citation>
    <scope>NUCLEOTIDE SEQUENCE [LARGE SCALE GENOMIC DNA]</scope>
    <source>
        <strain evidence="2 3">IBT 40837</strain>
    </source>
</reference>
<evidence type="ECO:0000256" key="1">
    <source>
        <dbReference type="SAM" id="SignalP"/>
    </source>
</evidence>
<keyword evidence="1" id="KW-0732">Signal</keyword>
<feature type="chain" id="PRO_5017277164" evidence="1">
    <location>
        <begin position="20"/>
        <end position="359"/>
    </location>
</feature>
<comment type="caution">
    <text evidence="2">The sequence shown here is derived from an EMBL/GenBank/DDBJ whole genome shotgun (WGS) entry which is preliminary data.</text>
</comment>
<organism evidence="2 3">
    <name type="scientific">Trichoderma arundinaceum</name>
    <dbReference type="NCBI Taxonomy" id="490622"/>
    <lineage>
        <taxon>Eukaryota</taxon>
        <taxon>Fungi</taxon>
        <taxon>Dikarya</taxon>
        <taxon>Ascomycota</taxon>
        <taxon>Pezizomycotina</taxon>
        <taxon>Sordariomycetes</taxon>
        <taxon>Hypocreomycetidae</taxon>
        <taxon>Hypocreales</taxon>
        <taxon>Hypocreaceae</taxon>
        <taxon>Trichoderma</taxon>
    </lineage>
</organism>
<dbReference type="Proteomes" id="UP000266272">
    <property type="component" value="Unassembled WGS sequence"/>
</dbReference>
<evidence type="ECO:0000313" key="3">
    <source>
        <dbReference type="Proteomes" id="UP000266272"/>
    </source>
</evidence>
<feature type="signal peptide" evidence="1">
    <location>
        <begin position="1"/>
        <end position="19"/>
    </location>
</feature>
<protein>
    <submittedName>
        <fullName evidence="2">Uncharacterized protein</fullName>
    </submittedName>
</protein>
<name>A0A395NL71_TRIAR</name>
<evidence type="ECO:0000313" key="2">
    <source>
        <dbReference type="EMBL" id="RFU76808.1"/>
    </source>
</evidence>
<sequence>MTLSIRSAILMGALACVTAANPLPQNVRVDPLPDITAYCTSTSFVNLLPQATPTAPTVVTVTRHTVAVLEQTAVDCGGCAHLEVRKRVPDFDHAHANHPLPTSFETVVAAEPTTLTRKYCSGFSKLPPREPDRRRVVGGMDELMDFVQFDDDTGMLFQGDEGENCTARVLQVPKINLGPTRTVFTTTKTTSRVVNCGTCTNASPVPIPLGVPPVAIFTTTITAKEPFTETELVCGNTTSTPSEVVKHSIVTVTVSPASAPNVAAATTPSEASVPSIVTSTDFPKGVPTPDCFLTYALQPDRLDSISSVFTSTVTHTSRRVCGPCALIWWTAPYDHTITSFSKTVTKKEPMTETALACED</sequence>
<dbReference type="OrthoDB" id="4892491at2759"/>
<dbReference type="EMBL" id="PXOA01000324">
    <property type="protein sequence ID" value="RFU76808.1"/>
    <property type="molecule type" value="Genomic_DNA"/>
</dbReference>
<accession>A0A395NL71</accession>
<gene>
    <name evidence="2" type="ORF">TARUN_5394</name>
</gene>